<evidence type="ECO:0000256" key="4">
    <source>
        <dbReference type="SAM" id="MobiDB-lite"/>
    </source>
</evidence>
<feature type="domain" description="HTH TFE/IIEalpha-type" evidence="6">
    <location>
        <begin position="41"/>
        <end position="131"/>
    </location>
</feature>
<keyword evidence="2" id="KW-0805">Transcription regulation</keyword>
<dbReference type="SUPFAM" id="SSF57783">
    <property type="entry name" value="Zinc beta-ribbon"/>
    <property type="match status" value="1"/>
</dbReference>
<feature type="compositionally biased region" description="Acidic residues" evidence="4">
    <location>
        <begin position="391"/>
        <end position="410"/>
    </location>
</feature>
<dbReference type="PROSITE" id="PS51344">
    <property type="entry name" value="HTH_TFE_IIE"/>
    <property type="match status" value="1"/>
</dbReference>
<dbReference type="GO" id="GO:0005673">
    <property type="term" value="C:transcription factor TFIIE complex"/>
    <property type="evidence" value="ECO:0007669"/>
    <property type="project" value="TreeGrafter"/>
</dbReference>
<dbReference type="GO" id="GO:0006367">
    <property type="term" value="P:transcription initiation at RNA polymerase II promoter"/>
    <property type="evidence" value="ECO:0007669"/>
    <property type="project" value="InterPro"/>
</dbReference>
<feature type="chain" id="PRO_5003442669" description="HTH TFE/IIEalpha-type domain-containing protein" evidence="5">
    <location>
        <begin position="18"/>
        <end position="410"/>
    </location>
</feature>
<evidence type="ECO:0000256" key="5">
    <source>
        <dbReference type="SAM" id="SignalP"/>
    </source>
</evidence>
<feature type="signal peptide" evidence="5">
    <location>
        <begin position="1"/>
        <end position="17"/>
    </location>
</feature>
<dbReference type="InterPro" id="IPR039997">
    <property type="entry name" value="TFE"/>
</dbReference>
<protein>
    <recommendedName>
        <fullName evidence="6">HTH TFE/IIEalpha-type domain-containing protein</fullName>
    </recommendedName>
</protein>
<dbReference type="STRING" id="590646.G3BET4"/>
<dbReference type="PANTHER" id="PTHR13097">
    <property type="entry name" value="TRANSCRIPTION INITIATION FACTOR IIE, ALPHA SUBUNIT"/>
    <property type="match status" value="1"/>
</dbReference>
<dbReference type="PANTHER" id="PTHR13097:SF7">
    <property type="entry name" value="GENERAL TRANSCRIPTION FACTOR IIE SUBUNIT 1"/>
    <property type="match status" value="1"/>
</dbReference>
<comment type="similarity">
    <text evidence="1">Belongs to the TFIIE alpha subunit family.</text>
</comment>
<evidence type="ECO:0000313" key="7">
    <source>
        <dbReference type="EMBL" id="EGV61207.1"/>
    </source>
</evidence>
<sequence length="410" mass="46036">MGLHLRTRAVFLCLARAVPPTREKCETTEFVTSSSTMDDTIRSLIRFVVRGFYSKEYILIVDAVLIHSVLSEDDLIYLLGIQRKELRMFCNKLVDDRLLGAQYQKEENPQSRQISRTYYYIHITEAVDSIKWRAHFVVNKIKQEMNQFGNPHGYICKRCTKKFSQLDAIALLSSDRSSFVCDNCGFSLVEDDSNEQASIKQESLEKLRTQIDPIIDFLKKIDESVVEDNTFEAALVNAIPAQSSSLGSYSLPSRFKNSKLTANSTANLKSQAATLHVSITAVDENEDKERQIREEKIQKIQQNALPAWHSASTVGKETPSANQTPEPPSFKSEPEIASASGPIKSEFESSSGTAVADETPAPVEMSSELKDKEAQDALTAYYAELAAREAQDDDDEDEDDEDDFDDLEDI</sequence>
<evidence type="ECO:0000259" key="6">
    <source>
        <dbReference type="PROSITE" id="PS51344"/>
    </source>
</evidence>
<dbReference type="InterPro" id="IPR024550">
    <property type="entry name" value="TFIIEa/SarR/Rpc3_HTH_dom"/>
</dbReference>
<evidence type="ECO:0000256" key="1">
    <source>
        <dbReference type="ARBA" id="ARBA00008947"/>
    </source>
</evidence>
<dbReference type="InterPro" id="IPR013083">
    <property type="entry name" value="Znf_RING/FYVE/PHD"/>
</dbReference>
<dbReference type="InterPro" id="IPR017919">
    <property type="entry name" value="TFIIE/TFIIEa_HTH"/>
</dbReference>
<feature type="region of interest" description="Disordered" evidence="4">
    <location>
        <begin position="301"/>
        <end position="410"/>
    </location>
</feature>
<dbReference type="InterPro" id="IPR002853">
    <property type="entry name" value="TFIIE_asu"/>
</dbReference>
<gene>
    <name evidence="7" type="ORF">CANTEDRAFT_116666</name>
</gene>
<dbReference type="Gene3D" id="3.30.40.10">
    <property type="entry name" value="Zinc/RING finger domain, C3HC4 (zinc finger)"/>
    <property type="match status" value="1"/>
</dbReference>
<evidence type="ECO:0000256" key="2">
    <source>
        <dbReference type="ARBA" id="ARBA00023015"/>
    </source>
</evidence>
<evidence type="ECO:0000256" key="3">
    <source>
        <dbReference type="ARBA" id="ARBA00023163"/>
    </source>
</evidence>
<evidence type="ECO:0000313" key="8">
    <source>
        <dbReference type="Proteomes" id="UP000000707"/>
    </source>
</evidence>
<feature type="compositionally biased region" description="Polar residues" evidence="4">
    <location>
        <begin position="310"/>
        <end position="324"/>
    </location>
</feature>
<dbReference type="Pfam" id="PF02002">
    <property type="entry name" value="TFIIE_alpha"/>
    <property type="match status" value="1"/>
</dbReference>
<dbReference type="SMART" id="SM00531">
    <property type="entry name" value="TFIIE"/>
    <property type="match status" value="1"/>
</dbReference>
<dbReference type="eggNOG" id="KOG2593">
    <property type="taxonomic scope" value="Eukaryota"/>
</dbReference>
<dbReference type="AlphaFoldDB" id="G3BET4"/>
<keyword evidence="5" id="KW-0732">Signal</keyword>
<dbReference type="Proteomes" id="UP000000707">
    <property type="component" value="Unassembled WGS sequence"/>
</dbReference>
<reference evidence="7 8" key="1">
    <citation type="journal article" date="2011" name="Proc. Natl. Acad. Sci. U.S.A.">
        <title>Comparative genomics of xylose-fermenting fungi for enhanced biofuel production.</title>
        <authorList>
            <person name="Wohlbach D.J."/>
            <person name="Kuo A."/>
            <person name="Sato T.K."/>
            <person name="Potts K.M."/>
            <person name="Salamov A.A."/>
            <person name="LaButti K.M."/>
            <person name="Sun H."/>
            <person name="Clum A."/>
            <person name="Pangilinan J.L."/>
            <person name="Lindquist E.A."/>
            <person name="Lucas S."/>
            <person name="Lapidus A."/>
            <person name="Jin M."/>
            <person name="Gunawan C."/>
            <person name="Balan V."/>
            <person name="Dale B.E."/>
            <person name="Jeffries T.W."/>
            <person name="Zinkel R."/>
            <person name="Barry K.W."/>
            <person name="Grigoriev I.V."/>
            <person name="Gasch A.P."/>
        </authorList>
    </citation>
    <scope>NUCLEOTIDE SEQUENCE [LARGE SCALE GENOMIC DNA]</scope>
    <source>
        <strain evidence="8">ATCC 10573 / BCRC 21748 / CBS 615 / JCM 9827 / NBRC 10315 / NRRL Y-1498 / VKM Y-70</strain>
    </source>
</reference>
<accession>G3BET4</accession>
<dbReference type="EMBL" id="GL996528">
    <property type="protein sequence ID" value="EGV61207.1"/>
    <property type="molecule type" value="Genomic_DNA"/>
</dbReference>
<proteinExistence type="inferred from homology"/>
<keyword evidence="3" id="KW-0804">Transcription</keyword>
<organism evidence="8">
    <name type="scientific">Candida tenuis (strain ATCC 10573 / BCRC 21748 / CBS 615 / JCM 9827 / NBRC 10315 / NRRL Y-1498 / VKM Y-70)</name>
    <name type="common">Yeast</name>
    <name type="synonym">Yamadazyma tenuis</name>
    <dbReference type="NCBI Taxonomy" id="590646"/>
    <lineage>
        <taxon>Eukaryota</taxon>
        <taxon>Fungi</taxon>
        <taxon>Dikarya</taxon>
        <taxon>Ascomycota</taxon>
        <taxon>Saccharomycotina</taxon>
        <taxon>Pichiomycetes</taxon>
        <taxon>Debaryomycetaceae</taxon>
        <taxon>Yamadazyma</taxon>
    </lineage>
</organism>
<keyword evidence="8" id="KW-1185">Reference proteome</keyword>
<dbReference type="OrthoDB" id="361102at2759"/>
<name>G3BET4_CANTC</name>